<feature type="non-terminal residue" evidence="1">
    <location>
        <position position="242"/>
    </location>
</feature>
<dbReference type="InterPro" id="IPR012338">
    <property type="entry name" value="Beta-lactam/transpept-like"/>
</dbReference>
<proteinExistence type="predicted"/>
<reference evidence="1" key="1">
    <citation type="submission" date="2018-05" db="EMBL/GenBank/DDBJ databases">
        <authorList>
            <person name="Lanie J.A."/>
            <person name="Ng W.-L."/>
            <person name="Kazmierczak K.M."/>
            <person name="Andrzejewski T.M."/>
            <person name="Davidsen T.M."/>
            <person name="Wayne K.J."/>
            <person name="Tettelin H."/>
            <person name="Glass J.I."/>
            <person name="Rusch D."/>
            <person name="Podicherti R."/>
            <person name="Tsui H.-C.T."/>
            <person name="Winkler M.E."/>
        </authorList>
    </citation>
    <scope>NUCLEOTIDE SEQUENCE</scope>
</reference>
<evidence type="ECO:0000313" key="1">
    <source>
        <dbReference type="EMBL" id="SVE29084.1"/>
    </source>
</evidence>
<evidence type="ECO:0008006" key="2">
    <source>
        <dbReference type="Google" id="ProtNLM"/>
    </source>
</evidence>
<dbReference type="Gene3D" id="3.40.710.10">
    <property type="entry name" value="DD-peptidase/beta-lactamase superfamily"/>
    <property type="match status" value="1"/>
</dbReference>
<feature type="non-terminal residue" evidence="1">
    <location>
        <position position="1"/>
    </location>
</feature>
<sequence>KTVSHGGADAGFRSHVVWFPEKEVGIVVLTNLASGGPKNRAYQIADLLLEEEFSQYSAPEGQNELQEVEVDDETLDSIIGRYQLDSGMIVELYKRWSSVYARVADQSAMRLIPVSDKQFWIKDLEMILAFEIGDVPADNSFTVFTQTGEKYGEGVHIPPFTVSERELKILEGQYYSPELEAVYNLSKKDSLLIATHVRHGEIKLKPIFKNQFNGDKWFFSSIRFLWEDGKVTGFLLNGGRVR</sequence>
<organism evidence="1">
    <name type="scientific">marine metagenome</name>
    <dbReference type="NCBI Taxonomy" id="408172"/>
    <lineage>
        <taxon>unclassified sequences</taxon>
        <taxon>metagenomes</taxon>
        <taxon>ecological metagenomes</taxon>
    </lineage>
</organism>
<name>A0A383CA83_9ZZZZ</name>
<accession>A0A383CA83</accession>
<dbReference type="AlphaFoldDB" id="A0A383CA83"/>
<protein>
    <recommendedName>
        <fullName evidence="2">Beta-lactamase-related domain-containing protein</fullName>
    </recommendedName>
</protein>
<dbReference type="EMBL" id="UINC01207124">
    <property type="protein sequence ID" value="SVE29084.1"/>
    <property type="molecule type" value="Genomic_DNA"/>
</dbReference>
<dbReference type="SUPFAM" id="SSF56601">
    <property type="entry name" value="beta-lactamase/transpeptidase-like"/>
    <property type="match status" value="1"/>
</dbReference>
<gene>
    <name evidence="1" type="ORF">METZ01_LOCUS481938</name>
</gene>